<protein>
    <submittedName>
        <fullName evidence="2">L,D-transpeptidase</fullName>
    </submittedName>
</protein>
<accession>A0A7C5DDI7</accession>
<name>A0A7C5DDI7_9CHLB</name>
<reference evidence="2" key="1">
    <citation type="journal article" date="2020" name="mSystems">
        <title>Genome- and Community-Level Interaction Insights into Carbon Utilization and Element Cycling Functions of Hydrothermarchaeota in Hydrothermal Sediment.</title>
        <authorList>
            <person name="Zhou Z."/>
            <person name="Liu Y."/>
            <person name="Xu W."/>
            <person name="Pan J."/>
            <person name="Luo Z.H."/>
            <person name="Li M."/>
        </authorList>
    </citation>
    <scope>NUCLEOTIDE SEQUENCE [LARGE SCALE GENOMIC DNA]</scope>
    <source>
        <strain evidence="2">HyVt-633</strain>
    </source>
</reference>
<gene>
    <name evidence="2" type="ORF">ENL07_03660</name>
</gene>
<proteinExistence type="predicted"/>
<feature type="signal peptide" evidence="1">
    <location>
        <begin position="1"/>
        <end position="18"/>
    </location>
</feature>
<feature type="chain" id="PRO_5028408353" evidence="1">
    <location>
        <begin position="19"/>
        <end position="205"/>
    </location>
</feature>
<evidence type="ECO:0000256" key="1">
    <source>
        <dbReference type="SAM" id="SignalP"/>
    </source>
</evidence>
<organism evidence="2">
    <name type="scientific">Chlorobaculum parvum</name>
    <dbReference type="NCBI Taxonomy" id="274539"/>
    <lineage>
        <taxon>Bacteria</taxon>
        <taxon>Pseudomonadati</taxon>
        <taxon>Chlorobiota</taxon>
        <taxon>Chlorobiia</taxon>
        <taxon>Chlorobiales</taxon>
        <taxon>Chlorobiaceae</taxon>
        <taxon>Chlorobaculum</taxon>
    </lineage>
</organism>
<dbReference type="Proteomes" id="UP000886058">
    <property type="component" value="Unassembled WGS sequence"/>
</dbReference>
<dbReference type="AlphaFoldDB" id="A0A7C5DDI7"/>
<evidence type="ECO:0000313" key="2">
    <source>
        <dbReference type="EMBL" id="HHE31733.1"/>
    </source>
</evidence>
<keyword evidence="1" id="KW-0732">Signal</keyword>
<sequence length="205" mass="22757">MGMVLWLCIVFHAAFAWAAISVSDVNLVAAWVTKTGDNKKYPFVILDKKNAHIYVFTSEGVPVGDAPALLGMSVGDILPAGIAGKPLSKIPPKDRITQAGRFFARKGYDNHDKVVLWVDFATQLAIHEVINVPGQRRPQRLETPTTKDNRISWGCINVPITFFQSTLMGTLSSGKGYVYILPEVLPVADFFGFNREKVIEYMQKE</sequence>
<comment type="caution">
    <text evidence="2">The sequence shown here is derived from an EMBL/GenBank/DDBJ whole genome shotgun (WGS) entry which is preliminary data.</text>
</comment>
<dbReference type="EMBL" id="DRSQ01000078">
    <property type="protein sequence ID" value="HHE31733.1"/>
    <property type="molecule type" value="Genomic_DNA"/>
</dbReference>